<name>A0A8J5JV60_HOMAM</name>
<dbReference type="InterPro" id="IPR013151">
    <property type="entry name" value="Immunoglobulin_dom"/>
</dbReference>
<protein>
    <submittedName>
        <fullName evidence="2">Putative immunoglobulin-like 1</fullName>
    </submittedName>
</protein>
<gene>
    <name evidence="2" type="ORF">Hamer_G002067</name>
</gene>
<evidence type="ECO:0000313" key="2">
    <source>
        <dbReference type="EMBL" id="KAG7163016.1"/>
    </source>
</evidence>
<dbReference type="PANTHER" id="PTHR21261:SF15">
    <property type="entry name" value="BEATEN PATH IIIA, ISOFORM D-RELATED"/>
    <property type="match status" value="1"/>
</dbReference>
<sequence>SNRLISKPILSYNDLFPTATTIRVERVVVPPVVLAGRRVKLECQYKEEGDKLYSLKWWRNDDQFYQFIPPDRKHFKVPGVTVNFTASYTLSAGSRGQEVVVLEPVDLEAAGVYKCEVMADVNFQTEFRQANMTVMYAPEGPPIITPGPKTDTSNITAGQLVVLNCYSSPASPPPVHTWYINGRHVPAYTFACTTTTACFYWLSPQLSWYLLLSPSPAEIFFHPPVHSDDN</sequence>
<feature type="domain" description="Ig-like" evidence="1">
    <location>
        <begin position="17"/>
        <end position="133"/>
    </location>
</feature>
<evidence type="ECO:0000313" key="3">
    <source>
        <dbReference type="Proteomes" id="UP000747542"/>
    </source>
</evidence>
<accession>A0A8J5JV60</accession>
<dbReference type="AlphaFoldDB" id="A0A8J5JV60"/>
<dbReference type="EMBL" id="JAHLQT010026502">
    <property type="protein sequence ID" value="KAG7163016.1"/>
    <property type="molecule type" value="Genomic_DNA"/>
</dbReference>
<dbReference type="SMART" id="SM00409">
    <property type="entry name" value="IG"/>
    <property type="match status" value="1"/>
</dbReference>
<dbReference type="PANTHER" id="PTHR21261">
    <property type="entry name" value="BEAT PROTEIN"/>
    <property type="match status" value="1"/>
</dbReference>
<feature type="domain" description="Ig-like" evidence="1">
    <location>
        <begin position="142"/>
        <end position="182"/>
    </location>
</feature>
<dbReference type="SUPFAM" id="SSF48726">
    <property type="entry name" value="Immunoglobulin"/>
    <property type="match status" value="2"/>
</dbReference>
<feature type="non-terminal residue" evidence="2">
    <location>
        <position position="1"/>
    </location>
</feature>
<comment type="caution">
    <text evidence="2">The sequence shown here is derived from an EMBL/GenBank/DDBJ whole genome shotgun (WGS) entry which is preliminary data.</text>
</comment>
<organism evidence="2 3">
    <name type="scientific">Homarus americanus</name>
    <name type="common">American lobster</name>
    <dbReference type="NCBI Taxonomy" id="6706"/>
    <lineage>
        <taxon>Eukaryota</taxon>
        <taxon>Metazoa</taxon>
        <taxon>Ecdysozoa</taxon>
        <taxon>Arthropoda</taxon>
        <taxon>Crustacea</taxon>
        <taxon>Multicrustacea</taxon>
        <taxon>Malacostraca</taxon>
        <taxon>Eumalacostraca</taxon>
        <taxon>Eucarida</taxon>
        <taxon>Decapoda</taxon>
        <taxon>Pleocyemata</taxon>
        <taxon>Astacidea</taxon>
        <taxon>Nephropoidea</taxon>
        <taxon>Nephropidae</taxon>
        <taxon>Homarus</taxon>
    </lineage>
</organism>
<dbReference type="Proteomes" id="UP000747542">
    <property type="component" value="Unassembled WGS sequence"/>
</dbReference>
<dbReference type="InterPro" id="IPR003599">
    <property type="entry name" value="Ig_sub"/>
</dbReference>
<keyword evidence="3" id="KW-1185">Reference proteome</keyword>
<proteinExistence type="predicted"/>
<dbReference type="Gene3D" id="2.60.40.10">
    <property type="entry name" value="Immunoglobulins"/>
    <property type="match status" value="2"/>
</dbReference>
<dbReference type="InterPro" id="IPR013783">
    <property type="entry name" value="Ig-like_fold"/>
</dbReference>
<dbReference type="InterPro" id="IPR007110">
    <property type="entry name" value="Ig-like_dom"/>
</dbReference>
<dbReference type="Pfam" id="PF00047">
    <property type="entry name" value="ig"/>
    <property type="match status" value="1"/>
</dbReference>
<reference evidence="2" key="1">
    <citation type="journal article" date="2021" name="Sci. Adv.">
        <title>The American lobster genome reveals insights on longevity, neural, and immune adaptations.</title>
        <authorList>
            <person name="Polinski J.M."/>
            <person name="Zimin A.V."/>
            <person name="Clark K.F."/>
            <person name="Kohn A.B."/>
            <person name="Sadowski N."/>
            <person name="Timp W."/>
            <person name="Ptitsyn A."/>
            <person name="Khanna P."/>
            <person name="Romanova D.Y."/>
            <person name="Williams P."/>
            <person name="Greenwood S.J."/>
            <person name="Moroz L.L."/>
            <person name="Walt D.R."/>
            <person name="Bodnar A.G."/>
        </authorList>
    </citation>
    <scope>NUCLEOTIDE SEQUENCE</scope>
    <source>
        <strain evidence="2">GMGI-L3</strain>
    </source>
</reference>
<dbReference type="PROSITE" id="PS50835">
    <property type="entry name" value="IG_LIKE"/>
    <property type="match status" value="2"/>
</dbReference>
<dbReference type="InterPro" id="IPR036179">
    <property type="entry name" value="Ig-like_dom_sf"/>
</dbReference>
<evidence type="ECO:0000259" key="1">
    <source>
        <dbReference type="PROSITE" id="PS50835"/>
    </source>
</evidence>